<dbReference type="PANTHER" id="PTHR11552:SF147">
    <property type="entry name" value="CHOLINE DEHYDROGENASE, MITOCHONDRIAL"/>
    <property type="match status" value="1"/>
</dbReference>
<evidence type="ECO:0000256" key="3">
    <source>
        <dbReference type="ARBA" id="ARBA00022630"/>
    </source>
</evidence>
<reference evidence="8" key="1">
    <citation type="submission" date="2016-10" db="EMBL/GenBank/DDBJ databases">
        <authorList>
            <person name="Varghese N."/>
            <person name="Submissions S."/>
        </authorList>
    </citation>
    <scope>NUCLEOTIDE SEQUENCE [LARGE SCALE GENOMIC DNA]</scope>
    <source>
        <strain evidence="8">DSM 26471</strain>
    </source>
</reference>
<proteinExistence type="inferred from homology"/>
<dbReference type="PROSITE" id="PS00624">
    <property type="entry name" value="GMC_OXRED_2"/>
    <property type="match status" value="1"/>
</dbReference>
<dbReference type="AlphaFoldDB" id="A0A1I3NNP4"/>
<evidence type="ECO:0000313" key="7">
    <source>
        <dbReference type="EMBL" id="SFJ10376.1"/>
    </source>
</evidence>
<feature type="active site" description="Proton donor" evidence="5">
    <location>
        <position position="445"/>
    </location>
</feature>
<dbReference type="GO" id="GO:0016614">
    <property type="term" value="F:oxidoreductase activity, acting on CH-OH group of donors"/>
    <property type="evidence" value="ECO:0007669"/>
    <property type="project" value="InterPro"/>
</dbReference>
<evidence type="ECO:0000313" key="8">
    <source>
        <dbReference type="Proteomes" id="UP000199630"/>
    </source>
</evidence>
<feature type="active site" description="Proton acceptor" evidence="5">
    <location>
        <position position="487"/>
    </location>
</feature>
<keyword evidence="3" id="KW-0285">Flavoprotein</keyword>
<dbReference type="PANTHER" id="PTHR11552">
    <property type="entry name" value="GLUCOSE-METHANOL-CHOLINE GMC OXIDOREDUCTASE"/>
    <property type="match status" value="1"/>
</dbReference>
<sequence length="507" mass="53598">MPEGFDYIVIGSGSGGAAVARRLHDAGARVAVIEAGRSTLGVAEIEDPSQWFGLQSGAWDWGHHYTPTERILGRDIAIPRGKGLGGSSATNAMMWYRGVPADYARWDAVAPGWSWEDCLPAFKASERWQGGERALRGGSGPLEITRPDADHPLTQAMLKGGAAMGLPVIEDPNGPEPLGVGLANFNIDAAGRRHTSAAAYLAPIIGSERLTVLTETLALGLIFEGDRATGVQVSGPEGVADLTASIGVILAAGALETPRLLMLSGIGSEAALARLGIAVRLKSEAVGQNLQDHPLLRALNFRASTPLGPMKGNGGGTLTIWKSKAELPQADLLAFPVQGRSAVPALWEQYDLEGDDVFAIGLGVMRSHSRGEIRLTSADPAAALDIQPNLLSDPRDLTALIQGVEFLMEMVGSDGFQPFFKDHIAPRSTDDIETFVRRSCSTFFHCCGTVQMGADDDAPVSPRLGVKGIRGLWVADASVIPEIPACHTHAPVTMIGERAAQFILEDA</sequence>
<keyword evidence="8" id="KW-1185">Reference proteome</keyword>
<dbReference type="Pfam" id="PF00732">
    <property type="entry name" value="GMC_oxred_N"/>
    <property type="match status" value="1"/>
</dbReference>
<dbReference type="Gene3D" id="3.30.560.10">
    <property type="entry name" value="Glucose Oxidase, domain 3"/>
    <property type="match status" value="1"/>
</dbReference>
<evidence type="ECO:0000256" key="4">
    <source>
        <dbReference type="ARBA" id="ARBA00022827"/>
    </source>
</evidence>
<accession>A0A1I3NNP4</accession>
<evidence type="ECO:0000259" key="6">
    <source>
        <dbReference type="PROSITE" id="PS00624"/>
    </source>
</evidence>
<organism evidence="7 8">
    <name type="scientific">Celeribacter neptunius</name>
    <dbReference type="NCBI Taxonomy" id="588602"/>
    <lineage>
        <taxon>Bacteria</taxon>
        <taxon>Pseudomonadati</taxon>
        <taxon>Pseudomonadota</taxon>
        <taxon>Alphaproteobacteria</taxon>
        <taxon>Rhodobacterales</taxon>
        <taxon>Roseobacteraceae</taxon>
        <taxon>Celeribacter</taxon>
    </lineage>
</organism>
<comment type="similarity">
    <text evidence="2">Belongs to the GMC oxidoreductase family.</text>
</comment>
<dbReference type="SUPFAM" id="SSF51905">
    <property type="entry name" value="FAD/NAD(P)-binding domain"/>
    <property type="match status" value="1"/>
</dbReference>
<dbReference type="GO" id="GO:0050660">
    <property type="term" value="F:flavin adenine dinucleotide binding"/>
    <property type="evidence" value="ECO:0007669"/>
    <property type="project" value="InterPro"/>
</dbReference>
<evidence type="ECO:0000256" key="5">
    <source>
        <dbReference type="PIRSR" id="PIRSR000137-1"/>
    </source>
</evidence>
<feature type="domain" description="Glucose-methanol-choline oxidoreductase N-terminal" evidence="6">
    <location>
        <begin position="253"/>
        <end position="267"/>
    </location>
</feature>
<dbReference type="Pfam" id="PF05199">
    <property type="entry name" value="GMC_oxred_C"/>
    <property type="match status" value="1"/>
</dbReference>
<protein>
    <submittedName>
        <fullName evidence="7">Choline dehydrogenase</fullName>
    </submittedName>
</protein>
<keyword evidence="4" id="KW-0274">FAD</keyword>
<dbReference type="RefSeq" id="WP_177213052.1">
    <property type="nucleotide sequence ID" value="NZ_FORH01000002.1"/>
</dbReference>
<gene>
    <name evidence="7" type="ORF">SAMN04487991_1413</name>
</gene>
<evidence type="ECO:0000256" key="2">
    <source>
        <dbReference type="ARBA" id="ARBA00010790"/>
    </source>
</evidence>
<dbReference type="PIRSF" id="PIRSF000137">
    <property type="entry name" value="Alcohol_oxidase"/>
    <property type="match status" value="1"/>
</dbReference>
<dbReference type="InterPro" id="IPR000172">
    <property type="entry name" value="GMC_OxRdtase_N"/>
</dbReference>
<comment type="cofactor">
    <cofactor evidence="1">
        <name>FAD</name>
        <dbReference type="ChEBI" id="CHEBI:57692"/>
    </cofactor>
</comment>
<dbReference type="InterPro" id="IPR007867">
    <property type="entry name" value="GMC_OxRtase_C"/>
</dbReference>
<dbReference type="InterPro" id="IPR012132">
    <property type="entry name" value="GMC_OxRdtase"/>
</dbReference>
<dbReference type="InterPro" id="IPR036188">
    <property type="entry name" value="FAD/NAD-bd_sf"/>
</dbReference>
<dbReference type="EMBL" id="FORH01000002">
    <property type="protein sequence ID" value="SFJ10376.1"/>
    <property type="molecule type" value="Genomic_DNA"/>
</dbReference>
<dbReference type="Gene3D" id="3.50.50.60">
    <property type="entry name" value="FAD/NAD(P)-binding domain"/>
    <property type="match status" value="1"/>
</dbReference>
<name>A0A1I3NNP4_9RHOB</name>
<dbReference type="STRING" id="588602.SAMN04487991_1413"/>
<dbReference type="SUPFAM" id="SSF54373">
    <property type="entry name" value="FAD-linked reductases, C-terminal domain"/>
    <property type="match status" value="1"/>
</dbReference>
<dbReference type="Proteomes" id="UP000199630">
    <property type="component" value="Unassembled WGS sequence"/>
</dbReference>
<evidence type="ECO:0000256" key="1">
    <source>
        <dbReference type="ARBA" id="ARBA00001974"/>
    </source>
</evidence>